<dbReference type="PRINTS" id="PR00344">
    <property type="entry name" value="BCTRLSENSOR"/>
</dbReference>
<accession>A0ABT9DUH8</accession>
<dbReference type="Pfam" id="PF02518">
    <property type="entry name" value="HATPase_c"/>
    <property type="match status" value="1"/>
</dbReference>
<dbReference type="SMART" id="SM00387">
    <property type="entry name" value="HATPase_c"/>
    <property type="match status" value="1"/>
</dbReference>
<dbReference type="CDD" id="cd00082">
    <property type="entry name" value="HisKA"/>
    <property type="match status" value="1"/>
</dbReference>
<dbReference type="SMART" id="SM00448">
    <property type="entry name" value="REC"/>
    <property type="match status" value="1"/>
</dbReference>
<dbReference type="InterPro" id="IPR005467">
    <property type="entry name" value="His_kinase_dom"/>
</dbReference>
<dbReference type="InterPro" id="IPR036890">
    <property type="entry name" value="HATPase_C_sf"/>
</dbReference>
<dbReference type="PANTHER" id="PTHR43065">
    <property type="entry name" value="SENSOR HISTIDINE KINASE"/>
    <property type="match status" value="1"/>
</dbReference>
<evidence type="ECO:0000313" key="8">
    <source>
        <dbReference type="Proteomes" id="UP001243009"/>
    </source>
</evidence>
<feature type="modified residue" description="4-aspartylphosphate" evidence="4">
    <location>
        <position position="657"/>
    </location>
</feature>
<reference evidence="7 8" key="1">
    <citation type="submission" date="2023-08" db="EMBL/GenBank/DDBJ databases">
        <title>The draft genome sequence of Paracraurococcus sp. LOR1-02.</title>
        <authorList>
            <person name="Kingkaew E."/>
            <person name="Tanasupawat S."/>
        </authorList>
    </citation>
    <scope>NUCLEOTIDE SEQUENCE [LARGE SCALE GENOMIC DNA]</scope>
    <source>
        <strain evidence="7 8">LOR1-02</strain>
    </source>
</reference>
<evidence type="ECO:0000313" key="7">
    <source>
        <dbReference type="EMBL" id="MDO9707558.1"/>
    </source>
</evidence>
<dbReference type="Gene3D" id="3.30.450.20">
    <property type="entry name" value="PAS domain"/>
    <property type="match status" value="2"/>
</dbReference>
<dbReference type="InterPro" id="IPR003661">
    <property type="entry name" value="HisK_dim/P_dom"/>
</dbReference>
<keyword evidence="3 4" id="KW-0597">Phosphoprotein</keyword>
<dbReference type="EC" id="2.7.13.3" evidence="2"/>
<dbReference type="Pfam" id="PF00512">
    <property type="entry name" value="HisKA"/>
    <property type="match status" value="1"/>
</dbReference>
<evidence type="ECO:0000256" key="2">
    <source>
        <dbReference type="ARBA" id="ARBA00012438"/>
    </source>
</evidence>
<dbReference type="PROSITE" id="PS50110">
    <property type="entry name" value="RESPONSE_REGULATORY"/>
    <property type="match status" value="1"/>
</dbReference>
<dbReference type="Gene3D" id="3.40.50.2300">
    <property type="match status" value="1"/>
</dbReference>
<protein>
    <recommendedName>
        <fullName evidence="2">histidine kinase</fullName>
        <ecNumber evidence="2">2.7.13.3</ecNumber>
    </recommendedName>
</protein>
<comment type="catalytic activity">
    <reaction evidence="1">
        <text>ATP + protein L-histidine = ADP + protein N-phospho-L-histidine.</text>
        <dbReference type="EC" id="2.7.13.3"/>
    </reaction>
</comment>
<dbReference type="EMBL" id="JAUTWS010000003">
    <property type="protein sequence ID" value="MDO9707558.1"/>
    <property type="molecule type" value="Genomic_DNA"/>
</dbReference>
<dbReference type="Gene3D" id="3.30.565.10">
    <property type="entry name" value="Histidine kinase-like ATPase, C-terminal domain"/>
    <property type="match status" value="1"/>
</dbReference>
<dbReference type="RefSeq" id="WP_305102428.1">
    <property type="nucleotide sequence ID" value="NZ_JAUTWS010000003.1"/>
</dbReference>
<gene>
    <name evidence="7" type="ORF">Q7A36_04315</name>
</gene>
<evidence type="ECO:0000256" key="1">
    <source>
        <dbReference type="ARBA" id="ARBA00000085"/>
    </source>
</evidence>
<evidence type="ECO:0000259" key="5">
    <source>
        <dbReference type="PROSITE" id="PS50109"/>
    </source>
</evidence>
<evidence type="ECO:0000256" key="4">
    <source>
        <dbReference type="PROSITE-ProRule" id="PRU00169"/>
    </source>
</evidence>
<feature type="domain" description="Histidine kinase" evidence="5">
    <location>
        <begin position="357"/>
        <end position="582"/>
    </location>
</feature>
<dbReference type="InterPro" id="IPR003594">
    <property type="entry name" value="HATPase_dom"/>
</dbReference>
<evidence type="ECO:0000259" key="6">
    <source>
        <dbReference type="PROSITE" id="PS50110"/>
    </source>
</evidence>
<feature type="domain" description="Response regulatory" evidence="6">
    <location>
        <begin position="607"/>
        <end position="719"/>
    </location>
</feature>
<dbReference type="PANTHER" id="PTHR43065:SF49">
    <property type="entry name" value="HISTIDINE KINASE"/>
    <property type="match status" value="1"/>
</dbReference>
<dbReference type="CDD" id="cd12915">
    <property type="entry name" value="PDC2_DGC_like"/>
    <property type="match status" value="1"/>
</dbReference>
<dbReference type="Pfam" id="PF00072">
    <property type="entry name" value="Response_reg"/>
    <property type="match status" value="1"/>
</dbReference>
<organism evidence="7 8">
    <name type="scientific">Paracraurococcus lichenis</name>
    <dbReference type="NCBI Taxonomy" id="3064888"/>
    <lineage>
        <taxon>Bacteria</taxon>
        <taxon>Pseudomonadati</taxon>
        <taxon>Pseudomonadota</taxon>
        <taxon>Alphaproteobacteria</taxon>
        <taxon>Acetobacterales</taxon>
        <taxon>Roseomonadaceae</taxon>
        <taxon>Paracraurococcus</taxon>
    </lineage>
</organism>
<dbReference type="PROSITE" id="PS50109">
    <property type="entry name" value="HIS_KIN"/>
    <property type="match status" value="1"/>
</dbReference>
<keyword evidence="8" id="KW-1185">Reference proteome</keyword>
<dbReference type="SUPFAM" id="SSF47384">
    <property type="entry name" value="Homodimeric domain of signal transducing histidine kinase"/>
    <property type="match status" value="1"/>
</dbReference>
<comment type="caution">
    <text evidence="7">The sequence shown here is derived from an EMBL/GenBank/DDBJ whole genome shotgun (WGS) entry which is preliminary data.</text>
</comment>
<dbReference type="SMART" id="SM00388">
    <property type="entry name" value="HisKA"/>
    <property type="match status" value="1"/>
</dbReference>
<dbReference type="CDD" id="cd12914">
    <property type="entry name" value="PDC1_DGC_like"/>
    <property type="match status" value="1"/>
</dbReference>
<sequence length="727" mass="76575">MMRGGGSDRRGSPGRKLPRSLRFMLVASLLVPLLFLAAGGWYRHGQMMAAAAAEADRLSAIAREHALKVVETNSLVLDRMEDRIRGRSWAEVEAEAAAHHAWLRALDEEIAQIIALHFLRPDGETVAISLGWPTPPLNVAGRDYFQAMQQGAQGLVFGRPLRSPLSGQVGVVVGRALRGPEGRFDGAVIGAMTASYFETAWRAMDPGHRAAFGLVRADGVTLVSVPARDGVAPPDPAAVLAALRMPAGDGGALGRLDGHDDAFVALRRVGPYPLGITVALDLGQVRAAWWRDLAALALPCLLAAAALSFATLNAIRRWQSEQAVLATLRGEIARREEAEAHLLQSQRLEALGRLTGGVAHDFNNLLTAILGTVQMLEKHLGAAADERARRLLGMARDAVRRGAGLNQSLLAFARRQTLNATAVDANALVEGFAPLVQRALGEAVRLELALAPGLPPCRADAAQLESAILNLAINARDALPRGGTVRLETRQVELDTAHLAGNPDAAPGPFVAIALADEGTGMPPEVRERAFEPFFTTKPVGQGTGLGLSQVFGFVRQLGGHVAIESNPGCGTTVRLFLPVATPAADARPEPAGPGWTEATPGHPGATVLVAEDDARLRAVAVEMLEEGGFRVLAAGDGPEALALLRRGEPVDVLFSDIVMPGGMNGMELAEAARRLRAGLPVLLATGYAGAAGLDAAGFEVLAKPYERAALLRRLAELTAVAERSAA</sequence>
<name>A0ABT9DUH8_9PROT</name>
<dbReference type="InterPro" id="IPR004358">
    <property type="entry name" value="Sig_transdc_His_kin-like_C"/>
</dbReference>
<dbReference type="SUPFAM" id="SSF55874">
    <property type="entry name" value="ATPase domain of HSP90 chaperone/DNA topoisomerase II/histidine kinase"/>
    <property type="match status" value="1"/>
</dbReference>
<proteinExistence type="predicted"/>
<dbReference type="InterPro" id="IPR011006">
    <property type="entry name" value="CheY-like_superfamily"/>
</dbReference>
<dbReference type="Proteomes" id="UP001243009">
    <property type="component" value="Unassembled WGS sequence"/>
</dbReference>
<evidence type="ECO:0000256" key="3">
    <source>
        <dbReference type="ARBA" id="ARBA00022553"/>
    </source>
</evidence>
<dbReference type="Gene3D" id="1.10.287.130">
    <property type="match status" value="1"/>
</dbReference>
<dbReference type="InterPro" id="IPR036097">
    <property type="entry name" value="HisK_dim/P_sf"/>
</dbReference>
<dbReference type="InterPro" id="IPR001789">
    <property type="entry name" value="Sig_transdc_resp-reg_receiver"/>
</dbReference>
<dbReference type="SUPFAM" id="SSF52172">
    <property type="entry name" value="CheY-like"/>
    <property type="match status" value="1"/>
</dbReference>